<reference evidence="6 7" key="1">
    <citation type="submission" date="2019-09" db="EMBL/GenBank/DDBJ databases">
        <title>Draft genome of the ectomycorrhizal ascomycete Sphaerosporella brunnea.</title>
        <authorList>
            <consortium name="DOE Joint Genome Institute"/>
            <person name="Benucci G.M."/>
            <person name="Marozzi G."/>
            <person name="Antonielli L."/>
            <person name="Sanchez S."/>
            <person name="Marco P."/>
            <person name="Wang X."/>
            <person name="Falini L.B."/>
            <person name="Barry K."/>
            <person name="Haridas S."/>
            <person name="Lipzen A."/>
            <person name="Labutti K."/>
            <person name="Grigoriev I.V."/>
            <person name="Murat C."/>
            <person name="Martin F."/>
            <person name="Albertini E."/>
            <person name="Donnini D."/>
            <person name="Bonito G."/>
        </authorList>
    </citation>
    <scope>NUCLEOTIDE SEQUENCE [LARGE SCALE GENOMIC DNA]</scope>
    <source>
        <strain evidence="6 7">Sb_GMNB300</strain>
    </source>
</reference>
<feature type="compositionally biased region" description="Polar residues" evidence="4">
    <location>
        <begin position="33"/>
        <end position="46"/>
    </location>
</feature>
<dbReference type="InterPro" id="IPR040976">
    <property type="entry name" value="Pkinase_fungal"/>
</dbReference>
<dbReference type="InterPro" id="IPR011009">
    <property type="entry name" value="Kinase-like_dom_sf"/>
</dbReference>
<comment type="catalytic activity">
    <reaction evidence="3">
        <text>L-seryl-[protein] + ATP = O-phospho-L-seryl-[protein] + ADP + H(+)</text>
        <dbReference type="Rhea" id="RHEA:17989"/>
        <dbReference type="Rhea" id="RHEA-COMP:9863"/>
        <dbReference type="Rhea" id="RHEA-COMP:11604"/>
        <dbReference type="ChEBI" id="CHEBI:15378"/>
        <dbReference type="ChEBI" id="CHEBI:29999"/>
        <dbReference type="ChEBI" id="CHEBI:30616"/>
        <dbReference type="ChEBI" id="CHEBI:83421"/>
        <dbReference type="ChEBI" id="CHEBI:456216"/>
        <dbReference type="EC" id="2.7.11.1"/>
    </reaction>
</comment>
<feature type="domain" description="Fungal-type protein kinase" evidence="5">
    <location>
        <begin position="218"/>
        <end position="623"/>
    </location>
</feature>
<evidence type="ECO:0000256" key="2">
    <source>
        <dbReference type="ARBA" id="ARBA00047899"/>
    </source>
</evidence>
<dbReference type="PANTHER" id="PTHR38248">
    <property type="entry name" value="FUNK1 6"/>
    <property type="match status" value="1"/>
</dbReference>
<dbReference type="Proteomes" id="UP000326924">
    <property type="component" value="Unassembled WGS sequence"/>
</dbReference>
<keyword evidence="7" id="KW-1185">Reference proteome</keyword>
<name>A0A5J5F764_9PEZI</name>
<proteinExistence type="predicted"/>
<evidence type="ECO:0000256" key="3">
    <source>
        <dbReference type="ARBA" id="ARBA00048679"/>
    </source>
</evidence>
<accession>A0A5J5F764</accession>
<gene>
    <name evidence="6" type="ORF">FN846DRAFT_932902</name>
</gene>
<dbReference type="GO" id="GO:0004674">
    <property type="term" value="F:protein serine/threonine kinase activity"/>
    <property type="evidence" value="ECO:0007669"/>
    <property type="project" value="UniProtKB-EC"/>
</dbReference>
<dbReference type="EC" id="2.7.11.1" evidence="1"/>
<dbReference type="SUPFAM" id="SSF56112">
    <property type="entry name" value="Protein kinase-like (PK-like)"/>
    <property type="match status" value="2"/>
</dbReference>
<evidence type="ECO:0000256" key="4">
    <source>
        <dbReference type="SAM" id="MobiDB-lite"/>
    </source>
</evidence>
<feature type="compositionally biased region" description="Basic residues" evidence="4">
    <location>
        <begin position="70"/>
        <end position="79"/>
    </location>
</feature>
<feature type="compositionally biased region" description="Basic residues" evidence="4">
    <location>
        <begin position="1"/>
        <end position="10"/>
    </location>
</feature>
<evidence type="ECO:0000256" key="1">
    <source>
        <dbReference type="ARBA" id="ARBA00012513"/>
    </source>
</evidence>
<dbReference type="AlphaFoldDB" id="A0A5J5F764"/>
<feature type="region of interest" description="Disordered" evidence="4">
    <location>
        <begin position="1"/>
        <end position="96"/>
    </location>
</feature>
<dbReference type="EMBL" id="VXIS01000023">
    <property type="protein sequence ID" value="KAA8912526.1"/>
    <property type="molecule type" value="Genomic_DNA"/>
</dbReference>
<evidence type="ECO:0000313" key="6">
    <source>
        <dbReference type="EMBL" id="KAA8912526.1"/>
    </source>
</evidence>
<comment type="catalytic activity">
    <reaction evidence="2">
        <text>L-threonyl-[protein] + ATP = O-phospho-L-threonyl-[protein] + ADP + H(+)</text>
        <dbReference type="Rhea" id="RHEA:46608"/>
        <dbReference type="Rhea" id="RHEA-COMP:11060"/>
        <dbReference type="Rhea" id="RHEA-COMP:11605"/>
        <dbReference type="ChEBI" id="CHEBI:15378"/>
        <dbReference type="ChEBI" id="CHEBI:30013"/>
        <dbReference type="ChEBI" id="CHEBI:30616"/>
        <dbReference type="ChEBI" id="CHEBI:61977"/>
        <dbReference type="ChEBI" id="CHEBI:456216"/>
        <dbReference type="EC" id="2.7.11.1"/>
    </reaction>
</comment>
<sequence>MSSSLGKRRRADCPPPPRPAPSPPSSLSLASAFTSQSGATHESPATSPHPSSIFALPPPPPQPQSGPRRAAPKKSRKLLRASCTSSTFDTPAKRNSSCVCDDAYTDQTASNALRPEMDMLLYDELYGKVDFNVAELWNTFTGSPSMLQAAIDLNLYTGARWVYWPPNASEANVLTFLRQLLSTLAERARHVFPSNAIIYDAVASGDIILDDGDCERKTDLVFVGRRENGGPVSWKNVRAIGELKSNPTQSDTDNIVLQLANYAREVFGSQPNRRFVPAFTLCGSDMRVWHFDRAGACGSTVINIHTRPALFLAAITSFATMDATAVGFDRTIFYQVGDGPEVVFDPTVHWPGDVYPHIYIPSPSDNSNSPADTSSMSGTALSIDPDWVSRRIAIATRGSACWKARPRDGSSEWVYIVKDQWRSSGRDPEGRYLQLHSNSTPGLPQYLGHNDVFLPGSAEPVVDDIRGLRPDLPTKTTNPPPKSLPPGLTSKNLLAAGCQIDNRVHTRLVSGPVGRPLKQFGTYTNLLQALRDAIVGHRYMYETHQVLHRDISKNNILLNPVGGGGFLIDFDLAVFYPRTDTSGAAHRTGTFDFMALDVLLPYTMQAHNPMHDLESFFYLLLFMAIYYHKNGQRRDPPPEHTIFTPPAAYDPRPWLTAHGTKSSFTRPSSFRHAVLPTLAPEAQAALSGVLRKWRSAAFPPELDDDVDSGPPGPERIREAYDAVLQILDDGIAELGGV</sequence>
<dbReference type="OrthoDB" id="5584477at2759"/>
<dbReference type="Gene3D" id="1.10.510.10">
    <property type="entry name" value="Transferase(Phosphotransferase) domain 1"/>
    <property type="match status" value="1"/>
</dbReference>
<evidence type="ECO:0000313" key="7">
    <source>
        <dbReference type="Proteomes" id="UP000326924"/>
    </source>
</evidence>
<dbReference type="PANTHER" id="PTHR38248:SF2">
    <property type="entry name" value="FUNK1 11"/>
    <property type="match status" value="1"/>
</dbReference>
<protein>
    <recommendedName>
        <fullName evidence="1">non-specific serine/threonine protein kinase</fullName>
        <ecNumber evidence="1">2.7.11.1</ecNumber>
    </recommendedName>
</protein>
<comment type="caution">
    <text evidence="6">The sequence shown here is derived from an EMBL/GenBank/DDBJ whole genome shotgun (WGS) entry which is preliminary data.</text>
</comment>
<feature type="compositionally biased region" description="Pro residues" evidence="4">
    <location>
        <begin position="13"/>
        <end position="24"/>
    </location>
</feature>
<dbReference type="InParanoid" id="A0A5J5F764"/>
<dbReference type="InterPro" id="IPR008266">
    <property type="entry name" value="Tyr_kinase_AS"/>
</dbReference>
<organism evidence="6 7">
    <name type="scientific">Sphaerosporella brunnea</name>
    <dbReference type="NCBI Taxonomy" id="1250544"/>
    <lineage>
        <taxon>Eukaryota</taxon>
        <taxon>Fungi</taxon>
        <taxon>Dikarya</taxon>
        <taxon>Ascomycota</taxon>
        <taxon>Pezizomycotina</taxon>
        <taxon>Pezizomycetes</taxon>
        <taxon>Pezizales</taxon>
        <taxon>Pyronemataceae</taxon>
        <taxon>Sphaerosporella</taxon>
    </lineage>
</organism>
<feature type="compositionally biased region" description="Polar residues" evidence="4">
    <location>
        <begin position="82"/>
        <end position="96"/>
    </location>
</feature>
<dbReference type="Pfam" id="PF17667">
    <property type="entry name" value="Pkinase_fungal"/>
    <property type="match status" value="1"/>
</dbReference>
<evidence type="ECO:0000259" key="5">
    <source>
        <dbReference type="Pfam" id="PF17667"/>
    </source>
</evidence>
<dbReference type="PROSITE" id="PS00109">
    <property type="entry name" value="PROTEIN_KINASE_TYR"/>
    <property type="match status" value="1"/>
</dbReference>